<evidence type="ECO:0000256" key="7">
    <source>
        <dbReference type="HAMAP-Rule" id="MF_00109"/>
    </source>
</evidence>
<gene>
    <name evidence="7" type="primary">aroK</name>
    <name evidence="8" type="ORF">QM524_11435</name>
</gene>
<evidence type="ECO:0000256" key="2">
    <source>
        <dbReference type="ARBA" id="ARBA00022679"/>
    </source>
</evidence>
<keyword evidence="2 7" id="KW-0808">Transferase</keyword>
<feature type="binding site" evidence="7">
    <location>
        <position position="57"/>
    </location>
    <ligand>
        <name>substrate</name>
    </ligand>
</feature>
<evidence type="ECO:0000256" key="3">
    <source>
        <dbReference type="ARBA" id="ARBA00022741"/>
    </source>
</evidence>
<dbReference type="SUPFAM" id="SSF52540">
    <property type="entry name" value="P-loop containing nucleoside triphosphate hydrolases"/>
    <property type="match status" value="1"/>
</dbReference>
<dbReference type="InterPro" id="IPR031322">
    <property type="entry name" value="Shikimate/glucono_kinase"/>
</dbReference>
<evidence type="ECO:0000256" key="6">
    <source>
        <dbReference type="ARBA" id="ARBA00023141"/>
    </source>
</evidence>
<dbReference type="EMBL" id="JASHIF010000009">
    <property type="protein sequence ID" value="MDI9859822.1"/>
    <property type="molecule type" value="Genomic_DNA"/>
</dbReference>
<dbReference type="EC" id="2.7.1.71" evidence="7"/>
<dbReference type="Pfam" id="PF01202">
    <property type="entry name" value="SKI"/>
    <property type="match status" value="1"/>
</dbReference>
<keyword evidence="1 7" id="KW-0028">Amino-acid biosynthesis</keyword>
<feature type="binding site" evidence="7">
    <location>
        <position position="15"/>
    </location>
    <ligand>
        <name>Mg(2+)</name>
        <dbReference type="ChEBI" id="CHEBI:18420"/>
    </ligand>
</feature>
<evidence type="ECO:0000256" key="4">
    <source>
        <dbReference type="ARBA" id="ARBA00022777"/>
    </source>
</evidence>
<dbReference type="Proteomes" id="UP001236507">
    <property type="component" value="Unassembled WGS sequence"/>
</dbReference>
<comment type="function">
    <text evidence="7">Catalyzes the specific phosphorylation of the 3-hydroxyl group of shikimic acid using ATP as a cosubstrate.</text>
</comment>
<keyword evidence="5 7" id="KW-0067">ATP-binding</keyword>
<dbReference type="PANTHER" id="PTHR21087">
    <property type="entry name" value="SHIKIMATE KINASE"/>
    <property type="match status" value="1"/>
</dbReference>
<comment type="caution">
    <text evidence="7">Lacks conserved residue(s) required for the propagation of feature annotation.</text>
</comment>
<dbReference type="PRINTS" id="PR01100">
    <property type="entry name" value="SHIKIMTKNASE"/>
</dbReference>
<accession>A0ABT6Y8B9</accession>
<comment type="catalytic activity">
    <reaction evidence="7">
        <text>shikimate + ATP = 3-phosphoshikimate + ADP + H(+)</text>
        <dbReference type="Rhea" id="RHEA:13121"/>
        <dbReference type="ChEBI" id="CHEBI:15378"/>
        <dbReference type="ChEBI" id="CHEBI:30616"/>
        <dbReference type="ChEBI" id="CHEBI:36208"/>
        <dbReference type="ChEBI" id="CHEBI:145989"/>
        <dbReference type="ChEBI" id="CHEBI:456216"/>
        <dbReference type="EC" id="2.7.1.71"/>
    </reaction>
</comment>
<evidence type="ECO:0000313" key="8">
    <source>
        <dbReference type="EMBL" id="MDI9859822.1"/>
    </source>
</evidence>
<comment type="subunit">
    <text evidence="7">Monomer.</text>
</comment>
<feature type="binding site" evidence="7">
    <location>
        <position position="119"/>
    </location>
    <ligand>
        <name>ATP</name>
        <dbReference type="ChEBI" id="CHEBI:30616"/>
    </ligand>
</feature>
<dbReference type="HAMAP" id="MF_00109">
    <property type="entry name" value="Shikimate_kinase"/>
    <property type="match status" value="1"/>
</dbReference>
<sequence length="174" mass="20067">MKNIFLVGMPSSGKSTLGRQLAKAIGYKFVDMDELIERHENQTIPEIFKWNGENHFREIESKILKQFSPNQKLVIATGGGVPCFFDNMDFIKANGISVFLNVQPEDLFKRIKLSDANNRPLINKSSGNQALFEDLKKRYQTRLPFYMRADIKIDGNIEVQQLLWLLDEINEKQS</sequence>
<keyword evidence="7" id="KW-0963">Cytoplasm</keyword>
<name>A0ABT6Y8B9_9BACT</name>
<dbReference type="GO" id="GO:0004765">
    <property type="term" value="F:shikimate kinase activity"/>
    <property type="evidence" value="ECO:0007669"/>
    <property type="project" value="UniProtKB-EC"/>
</dbReference>
<dbReference type="RefSeq" id="WP_283344688.1">
    <property type="nucleotide sequence ID" value="NZ_JASHIF010000009.1"/>
</dbReference>
<reference evidence="8 9" key="1">
    <citation type="submission" date="2023-05" db="EMBL/GenBank/DDBJ databases">
        <title>Novel species of genus Flectobacillus isolated from stream in China.</title>
        <authorList>
            <person name="Lu H."/>
        </authorList>
    </citation>
    <scope>NUCLEOTIDE SEQUENCE [LARGE SCALE GENOMIC DNA]</scope>
    <source>
        <strain evidence="8 9">KCTC 42575</strain>
    </source>
</reference>
<dbReference type="InterPro" id="IPR027417">
    <property type="entry name" value="P-loop_NTPase"/>
</dbReference>
<organism evidence="8 9">
    <name type="scientific">Flectobacillus roseus</name>
    <dbReference type="NCBI Taxonomy" id="502259"/>
    <lineage>
        <taxon>Bacteria</taxon>
        <taxon>Pseudomonadati</taxon>
        <taxon>Bacteroidota</taxon>
        <taxon>Cytophagia</taxon>
        <taxon>Cytophagales</taxon>
        <taxon>Flectobacillaceae</taxon>
        <taxon>Flectobacillus</taxon>
    </lineage>
</organism>
<dbReference type="InterPro" id="IPR000623">
    <property type="entry name" value="Shikimate_kinase/TSH1"/>
</dbReference>
<feature type="binding site" evidence="7">
    <location>
        <begin position="11"/>
        <end position="16"/>
    </location>
    <ligand>
        <name>ATP</name>
        <dbReference type="ChEBI" id="CHEBI:30616"/>
    </ligand>
</feature>
<dbReference type="PANTHER" id="PTHR21087:SF16">
    <property type="entry name" value="SHIKIMATE KINASE 1, CHLOROPLASTIC"/>
    <property type="match status" value="1"/>
</dbReference>
<evidence type="ECO:0000256" key="5">
    <source>
        <dbReference type="ARBA" id="ARBA00022840"/>
    </source>
</evidence>
<keyword evidence="3 7" id="KW-0547">Nucleotide-binding</keyword>
<keyword evidence="9" id="KW-1185">Reference proteome</keyword>
<evidence type="ECO:0000256" key="1">
    <source>
        <dbReference type="ARBA" id="ARBA00022605"/>
    </source>
</evidence>
<keyword evidence="4 7" id="KW-0418">Kinase</keyword>
<comment type="subcellular location">
    <subcellularLocation>
        <location evidence="7">Cytoplasm</location>
    </subcellularLocation>
</comment>
<evidence type="ECO:0000313" key="9">
    <source>
        <dbReference type="Proteomes" id="UP001236507"/>
    </source>
</evidence>
<keyword evidence="6 7" id="KW-0057">Aromatic amino acid biosynthesis</keyword>
<keyword evidence="7" id="KW-0460">Magnesium</keyword>
<keyword evidence="7" id="KW-0479">Metal-binding</keyword>
<comment type="pathway">
    <text evidence="7">Metabolic intermediate biosynthesis; chorismate biosynthesis; chorismate from D-erythrose 4-phosphate and phosphoenolpyruvate: step 5/7.</text>
</comment>
<dbReference type="CDD" id="cd00464">
    <property type="entry name" value="SK"/>
    <property type="match status" value="1"/>
</dbReference>
<dbReference type="Gene3D" id="3.40.50.300">
    <property type="entry name" value="P-loop containing nucleotide triphosphate hydrolases"/>
    <property type="match status" value="1"/>
</dbReference>
<feature type="binding site" evidence="7">
    <location>
        <position position="79"/>
    </location>
    <ligand>
        <name>substrate</name>
    </ligand>
</feature>
<feature type="binding site" evidence="7">
    <location>
        <position position="142"/>
    </location>
    <ligand>
        <name>substrate</name>
    </ligand>
</feature>
<comment type="similarity">
    <text evidence="7">Belongs to the shikimate kinase family.</text>
</comment>
<proteinExistence type="inferred from homology"/>
<protein>
    <recommendedName>
        <fullName evidence="7">Shikimate kinase</fullName>
        <shortName evidence="7">SK</shortName>
        <ecNumber evidence="7">2.7.1.71</ecNumber>
    </recommendedName>
</protein>
<comment type="caution">
    <text evidence="8">The sequence shown here is derived from an EMBL/GenBank/DDBJ whole genome shotgun (WGS) entry which is preliminary data.</text>
</comment>
<comment type="cofactor">
    <cofactor evidence="7">
        <name>Mg(2+)</name>
        <dbReference type="ChEBI" id="CHEBI:18420"/>
    </cofactor>
    <text evidence="7">Binds 1 Mg(2+) ion per subunit.</text>
</comment>
<feature type="binding site" evidence="7">
    <location>
        <position position="33"/>
    </location>
    <ligand>
        <name>substrate</name>
    </ligand>
</feature>